<accession>E9HLB3</accession>
<dbReference type="InParanoid" id="E9HLB3"/>
<feature type="domain" description="Chitin-binding type-4" evidence="2">
    <location>
        <begin position="31"/>
        <end position="219"/>
    </location>
</feature>
<keyword evidence="1" id="KW-0732">Signal</keyword>
<protein>
    <recommendedName>
        <fullName evidence="2">Chitin-binding type-4 domain-containing protein</fullName>
    </recommendedName>
</protein>
<proteinExistence type="predicted"/>
<feature type="chain" id="PRO_5003241864" description="Chitin-binding type-4 domain-containing protein" evidence="1">
    <location>
        <begin position="24"/>
        <end position="223"/>
    </location>
</feature>
<dbReference type="PANTHER" id="PTHR21113:SF4">
    <property type="entry name" value="CHITIN-BINDING TYPE-4 DOMAIN-CONTAINING PROTEIN"/>
    <property type="match status" value="1"/>
</dbReference>
<dbReference type="Proteomes" id="UP000000305">
    <property type="component" value="Unassembled WGS sequence"/>
</dbReference>
<keyword evidence="4" id="KW-1185">Reference proteome</keyword>
<dbReference type="STRING" id="6669.E9HLB3"/>
<dbReference type="KEGG" id="dpx:DAPPUDRAFT_203681"/>
<dbReference type="PANTHER" id="PTHR21113">
    <property type="entry name" value="AGAP001705-PA"/>
    <property type="match status" value="1"/>
</dbReference>
<evidence type="ECO:0000313" key="3">
    <source>
        <dbReference type="EMBL" id="EFX67470.1"/>
    </source>
</evidence>
<dbReference type="HOGENOM" id="CLU_041201_1_0_1"/>
<sequence length="223" mass="24298">MAKRISCSAASLWVLMALTVVLGGLNQVAGHGRLLDPPARSSMWRLGFPTPKNYDDNGLNCGGRSAQYNSINQGRCGECGDEWSLARPRPNDEGGYYGTGTIGQTYKSGSYIRVSVELTSSHLGYFEFRLCPKQSAGELVTQECLNRHLLQLSNGSTRYQVTDFTTIWHDMMVKLPSGLTCDDCVIQWTYSTGNSPTVCNGVANSVDCNQETFVNCADVAITA</sequence>
<feature type="signal peptide" evidence="1">
    <location>
        <begin position="1"/>
        <end position="23"/>
    </location>
</feature>
<gene>
    <name evidence="3" type="ORF">DAPPUDRAFT_203681</name>
</gene>
<name>E9HLB3_DAPPU</name>
<dbReference type="OMA" id="NIAINEW"/>
<evidence type="ECO:0000259" key="2">
    <source>
        <dbReference type="Pfam" id="PF03067"/>
    </source>
</evidence>
<dbReference type="Pfam" id="PF03067">
    <property type="entry name" value="LPMO_10"/>
    <property type="match status" value="1"/>
</dbReference>
<dbReference type="eggNOG" id="ENOG502QUC9">
    <property type="taxonomic scope" value="Eukaryota"/>
</dbReference>
<evidence type="ECO:0000256" key="1">
    <source>
        <dbReference type="SAM" id="SignalP"/>
    </source>
</evidence>
<dbReference type="InterPro" id="IPR004302">
    <property type="entry name" value="Cellulose/chitin-bd_N"/>
</dbReference>
<reference evidence="3 4" key="1">
    <citation type="journal article" date="2011" name="Science">
        <title>The ecoresponsive genome of Daphnia pulex.</title>
        <authorList>
            <person name="Colbourne J.K."/>
            <person name="Pfrender M.E."/>
            <person name="Gilbert D."/>
            <person name="Thomas W.K."/>
            <person name="Tucker A."/>
            <person name="Oakley T.H."/>
            <person name="Tokishita S."/>
            <person name="Aerts A."/>
            <person name="Arnold G.J."/>
            <person name="Basu M.K."/>
            <person name="Bauer D.J."/>
            <person name="Caceres C.E."/>
            <person name="Carmel L."/>
            <person name="Casola C."/>
            <person name="Choi J.H."/>
            <person name="Detter J.C."/>
            <person name="Dong Q."/>
            <person name="Dusheyko S."/>
            <person name="Eads B.D."/>
            <person name="Frohlich T."/>
            <person name="Geiler-Samerotte K.A."/>
            <person name="Gerlach D."/>
            <person name="Hatcher P."/>
            <person name="Jogdeo S."/>
            <person name="Krijgsveld J."/>
            <person name="Kriventseva E.V."/>
            <person name="Kultz D."/>
            <person name="Laforsch C."/>
            <person name="Lindquist E."/>
            <person name="Lopez J."/>
            <person name="Manak J.R."/>
            <person name="Muller J."/>
            <person name="Pangilinan J."/>
            <person name="Patwardhan R.P."/>
            <person name="Pitluck S."/>
            <person name="Pritham E.J."/>
            <person name="Rechtsteiner A."/>
            <person name="Rho M."/>
            <person name="Rogozin I.B."/>
            <person name="Sakarya O."/>
            <person name="Salamov A."/>
            <person name="Schaack S."/>
            <person name="Shapiro H."/>
            <person name="Shiga Y."/>
            <person name="Skalitzky C."/>
            <person name="Smith Z."/>
            <person name="Souvorov A."/>
            <person name="Sung W."/>
            <person name="Tang Z."/>
            <person name="Tsuchiya D."/>
            <person name="Tu H."/>
            <person name="Vos H."/>
            <person name="Wang M."/>
            <person name="Wolf Y.I."/>
            <person name="Yamagata H."/>
            <person name="Yamada T."/>
            <person name="Ye Y."/>
            <person name="Shaw J.R."/>
            <person name="Andrews J."/>
            <person name="Crease T.J."/>
            <person name="Tang H."/>
            <person name="Lucas S.M."/>
            <person name="Robertson H.M."/>
            <person name="Bork P."/>
            <person name="Koonin E.V."/>
            <person name="Zdobnov E.M."/>
            <person name="Grigoriev I.V."/>
            <person name="Lynch M."/>
            <person name="Boore J.L."/>
        </authorList>
    </citation>
    <scope>NUCLEOTIDE SEQUENCE [LARGE SCALE GENOMIC DNA]</scope>
</reference>
<dbReference type="EMBL" id="GL732677">
    <property type="protein sequence ID" value="EFX67470.1"/>
    <property type="molecule type" value="Genomic_DNA"/>
</dbReference>
<dbReference type="OrthoDB" id="64893at2759"/>
<dbReference type="PhylomeDB" id="E9HLB3"/>
<evidence type="ECO:0000313" key="4">
    <source>
        <dbReference type="Proteomes" id="UP000000305"/>
    </source>
</evidence>
<dbReference type="AlphaFoldDB" id="E9HLB3"/>
<organism evidence="3 4">
    <name type="scientific">Daphnia pulex</name>
    <name type="common">Water flea</name>
    <dbReference type="NCBI Taxonomy" id="6669"/>
    <lineage>
        <taxon>Eukaryota</taxon>
        <taxon>Metazoa</taxon>
        <taxon>Ecdysozoa</taxon>
        <taxon>Arthropoda</taxon>
        <taxon>Crustacea</taxon>
        <taxon>Branchiopoda</taxon>
        <taxon>Diplostraca</taxon>
        <taxon>Cladocera</taxon>
        <taxon>Anomopoda</taxon>
        <taxon>Daphniidae</taxon>
        <taxon>Daphnia</taxon>
    </lineage>
</organism>